<protein>
    <recommendedName>
        <fullName evidence="1">PiggyBac transposable element-derived protein domain-containing protein</fullName>
    </recommendedName>
</protein>
<dbReference type="PANTHER" id="PTHR46599">
    <property type="entry name" value="PIGGYBAC TRANSPOSABLE ELEMENT-DERIVED PROTEIN 4"/>
    <property type="match status" value="1"/>
</dbReference>
<reference evidence="2 3" key="1">
    <citation type="submission" date="2024-10" db="EMBL/GenBank/DDBJ databases">
        <title>Updated reference genomes for cyclostephanoid diatoms.</title>
        <authorList>
            <person name="Roberts W.R."/>
            <person name="Alverson A.J."/>
        </authorList>
    </citation>
    <scope>NUCLEOTIDE SEQUENCE [LARGE SCALE GENOMIC DNA]</scope>
    <source>
        <strain evidence="2 3">AJA010-31</strain>
    </source>
</reference>
<evidence type="ECO:0000313" key="3">
    <source>
        <dbReference type="Proteomes" id="UP001530400"/>
    </source>
</evidence>
<sequence length="321" mass="36341">MTTSQLQRTLAPLPRMLYQAHGALPPFVLDVPIPTSPTASEPSKKKVGTRSPRWMSSASSVSTCRRSISSILSSRHQPTHQGPKLTISEFYKWLGCQFYMACYEGISDRTLWWSSKKVDMFDTLPPGDITGALRLTDRPYPTDFLDRFHEVRQCIEAFNDHYSEKYDPSWLSCLDESMNVWLDKYCPGFMVVPRKPHPEGNEYHTICDGDQGRPILWRMELVEGKDRPKKGAAWAFPCELGGGISLPALMLRMTKPIHGQSQGRVDGFWVLTGQSMCRANRIIDPLKDKELGTTETTSKTLDVRLQDDELHMVCADKVADP</sequence>
<dbReference type="Proteomes" id="UP001530400">
    <property type="component" value="Unassembled WGS sequence"/>
</dbReference>
<dbReference type="EMBL" id="JALLPJ020000649">
    <property type="protein sequence ID" value="KAL3786425.1"/>
    <property type="molecule type" value="Genomic_DNA"/>
</dbReference>
<dbReference type="PANTHER" id="PTHR46599:SF3">
    <property type="entry name" value="PIGGYBAC TRANSPOSABLE ELEMENT-DERIVED PROTEIN 4"/>
    <property type="match status" value="1"/>
</dbReference>
<dbReference type="AlphaFoldDB" id="A0ABD3PED2"/>
<feature type="domain" description="PiggyBac transposable element-derived protein" evidence="1">
    <location>
        <begin position="81"/>
        <end position="261"/>
    </location>
</feature>
<dbReference type="InterPro" id="IPR029526">
    <property type="entry name" value="PGBD"/>
</dbReference>
<gene>
    <name evidence="2" type="ORF">ACHAWO_007977</name>
</gene>
<proteinExistence type="predicted"/>
<name>A0ABD3PED2_9STRA</name>
<comment type="caution">
    <text evidence="2">The sequence shown here is derived from an EMBL/GenBank/DDBJ whole genome shotgun (WGS) entry which is preliminary data.</text>
</comment>
<dbReference type="Pfam" id="PF13843">
    <property type="entry name" value="DDE_Tnp_1_7"/>
    <property type="match status" value="1"/>
</dbReference>
<keyword evidence="3" id="KW-1185">Reference proteome</keyword>
<accession>A0ABD3PED2</accession>
<organism evidence="2 3">
    <name type="scientific">Cyclotella atomus</name>
    <dbReference type="NCBI Taxonomy" id="382360"/>
    <lineage>
        <taxon>Eukaryota</taxon>
        <taxon>Sar</taxon>
        <taxon>Stramenopiles</taxon>
        <taxon>Ochrophyta</taxon>
        <taxon>Bacillariophyta</taxon>
        <taxon>Coscinodiscophyceae</taxon>
        <taxon>Thalassiosirophycidae</taxon>
        <taxon>Stephanodiscales</taxon>
        <taxon>Stephanodiscaceae</taxon>
        <taxon>Cyclotella</taxon>
    </lineage>
</organism>
<evidence type="ECO:0000313" key="2">
    <source>
        <dbReference type="EMBL" id="KAL3786425.1"/>
    </source>
</evidence>
<evidence type="ECO:0000259" key="1">
    <source>
        <dbReference type="Pfam" id="PF13843"/>
    </source>
</evidence>